<proteinExistence type="predicted"/>
<dbReference type="PANTHER" id="PTHR12475:SF4">
    <property type="entry name" value="PROTEIN THEM6"/>
    <property type="match status" value="1"/>
</dbReference>
<dbReference type="PANTHER" id="PTHR12475">
    <property type="match status" value="1"/>
</dbReference>
<evidence type="ECO:0000313" key="1">
    <source>
        <dbReference type="EMBL" id="KCZ97359.1"/>
    </source>
</evidence>
<dbReference type="RefSeq" id="WP_035600766.1">
    <property type="nucleotide sequence ID" value="NZ_ARYM01000021.1"/>
</dbReference>
<protein>
    <recommendedName>
        <fullName evidence="3">Thioesterase family protein</fullName>
    </recommendedName>
</protein>
<dbReference type="Gene3D" id="3.10.129.10">
    <property type="entry name" value="Hotdog Thioesterase"/>
    <property type="match status" value="1"/>
</dbReference>
<gene>
    <name evidence="1" type="ORF">HPO_15588</name>
</gene>
<dbReference type="STRING" id="1280954.HPO_15588"/>
<evidence type="ECO:0000313" key="2">
    <source>
        <dbReference type="Proteomes" id="UP000027100"/>
    </source>
</evidence>
<dbReference type="eggNOG" id="COG0824">
    <property type="taxonomic scope" value="Bacteria"/>
</dbReference>
<dbReference type="InterPro" id="IPR051490">
    <property type="entry name" value="THEM6_lcsJ_thioesterase"/>
</dbReference>
<keyword evidence="2" id="KW-1185">Reference proteome</keyword>
<organism evidence="1 2">
    <name type="scientific">Hyphomonas polymorpha PS728</name>
    <dbReference type="NCBI Taxonomy" id="1280954"/>
    <lineage>
        <taxon>Bacteria</taxon>
        <taxon>Pseudomonadati</taxon>
        <taxon>Pseudomonadota</taxon>
        <taxon>Alphaproteobacteria</taxon>
        <taxon>Hyphomonadales</taxon>
        <taxon>Hyphomonadaceae</taxon>
        <taxon>Hyphomonas</taxon>
    </lineage>
</organism>
<dbReference type="Proteomes" id="UP000027100">
    <property type="component" value="Unassembled WGS sequence"/>
</dbReference>
<evidence type="ECO:0008006" key="3">
    <source>
        <dbReference type="Google" id="ProtNLM"/>
    </source>
</evidence>
<dbReference type="InterPro" id="IPR029069">
    <property type="entry name" value="HotDog_dom_sf"/>
</dbReference>
<accession>A0A062VFT3</accession>
<dbReference type="OrthoDB" id="3727779at2"/>
<dbReference type="SUPFAM" id="SSF54637">
    <property type="entry name" value="Thioesterase/thiol ester dehydrase-isomerase"/>
    <property type="match status" value="1"/>
</dbReference>
<dbReference type="EMBL" id="ARYM01000021">
    <property type="protein sequence ID" value="KCZ97359.1"/>
    <property type="molecule type" value="Genomic_DNA"/>
</dbReference>
<reference evidence="1 2" key="1">
    <citation type="journal article" date="2014" name="Antonie Van Leeuwenhoek">
        <title>Hyphomonas beringensis sp. nov. and Hyphomonas chukchiensis sp. nov., isolated from surface seawater of the Bering Sea and Chukchi Sea.</title>
        <authorList>
            <person name="Li C."/>
            <person name="Lai Q."/>
            <person name="Li G."/>
            <person name="Dong C."/>
            <person name="Wang J."/>
            <person name="Liao Y."/>
            <person name="Shao Z."/>
        </authorList>
    </citation>
    <scope>NUCLEOTIDE SEQUENCE [LARGE SCALE GENOMIC DNA]</scope>
    <source>
        <strain evidence="1 2">PS728</strain>
    </source>
</reference>
<dbReference type="PATRIC" id="fig|1280954.3.peg.3151"/>
<dbReference type="Pfam" id="PF13279">
    <property type="entry name" value="4HBT_2"/>
    <property type="match status" value="1"/>
</dbReference>
<sequence length="175" mass="20141">MNLFFRFLRIFLPAFFSRAHTHLMDLHIIRSAVWLGDQDPMGHMTNSRYSSFTDLAIMNYMGRTGALKAFRKRGWLPVIQYESFAYLRMLRFPQKFEVQTRLVGWEGTRLVFQHSFIAADGRVHAESTMIARLTGRKKLRVTADMAMEALGVSLESPPLSPQVQSILEDLKARAS</sequence>
<dbReference type="AlphaFoldDB" id="A0A062VFT3"/>
<dbReference type="CDD" id="cd00586">
    <property type="entry name" value="4HBT"/>
    <property type="match status" value="1"/>
</dbReference>
<comment type="caution">
    <text evidence="1">The sequence shown here is derived from an EMBL/GenBank/DDBJ whole genome shotgun (WGS) entry which is preliminary data.</text>
</comment>
<name>A0A062VFT3_9PROT</name>